<organism evidence="1 2">
    <name type="scientific">Mucuna pruriens</name>
    <name type="common">Velvet bean</name>
    <name type="synonym">Dolichos pruriens</name>
    <dbReference type="NCBI Taxonomy" id="157652"/>
    <lineage>
        <taxon>Eukaryota</taxon>
        <taxon>Viridiplantae</taxon>
        <taxon>Streptophyta</taxon>
        <taxon>Embryophyta</taxon>
        <taxon>Tracheophyta</taxon>
        <taxon>Spermatophyta</taxon>
        <taxon>Magnoliopsida</taxon>
        <taxon>eudicotyledons</taxon>
        <taxon>Gunneridae</taxon>
        <taxon>Pentapetalae</taxon>
        <taxon>rosids</taxon>
        <taxon>fabids</taxon>
        <taxon>Fabales</taxon>
        <taxon>Fabaceae</taxon>
        <taxon>Papilionoideae</taxon>
        <taxon>50 kb inversion clade</taxon>
        <taxon>NPAAA clade</taxon>
        <taxon>indigoferoid/millettioid clade</taxon>
        <taxon>Phaseoleae</taxon>
        <taxon>Mucuna</taxon>
    </lineage>
</organism>
<dbReference type="OrthoDB" id="1305902at2759"/>
<protein>
    <submittedName>
        <fullName evidence="1">Uncharacterized protein</fullName>
    </submittedName>
</protein>
<feature type="non-terminal residue" evidence="1">
    <location>
        <position position="175"/>
    </location>
</feature>
<reference evidence="1" key="1">
    <citation type="submission" date="2018-05" db="EMBL/GenBank/DDBJ databases">
        <title>Draft genome of Mucuna pruriens seed.</title>
        <authorList>
            <person name="Nnadi N.E."/>
            <person name="Vos R."/>
            <person name="Hasami M.H."/>
            <person name="Devisetty U.K."/>
            <person name="Aguiy J.C."/>
        </authorList>
    </citation>
    <scope>NUCLEOTIDE SEQUENCE [LARGE SCALE GENOMIC DNA]</scope>
    <source>
        <strain evidence="1">JCA_2017</strain>
    </source>
</reference>
<dbReference type="AlphaFoldDB" id="A0A371H7X5"/>
<dbReference type="Proteomes" id="UP000257109">
    <property type="component" value="Unassembled WGS sequence"/>
</dbReference>
<accession>A0A371H7X5</accession>
<name>A0A371H7X5_MUCPR</name>
<comment type="caution">
    <text evidence="1">The sequence shown here is derived from an EMBL/GenBank/DDBJ whole genome shotgun (WGS) entry which is preliminary data.</text>
</comment>
<proteinExistence type="predicted"/>
<sequence>SSSEPLHAFDLEIERTLHRLRKVRHTNSENSNFTTDESIFYEHQEAGSMENNYRTLKELATPDMVYQPWCIQCPPLEPAQSYELKSSLIHLLPKRRSSQALKGVSHCLFHDEAVGDTRRPHQDENVSILLGWSCKRLVVSIADSLQHLGGYEEHVLGEILLGVQNSDHKEGDLWD</sequence>
<dbReference type="EMBL" id="QJKJ01003346">
    <property type="protein sequence ID" value="RDX98891.1"/>
    <property type="molecule type" value="Genomic_DNA"/>
</dbReference>
<evidence type="ECO:0000313" key="1">
    <source>
        <dbReference type="EMBL" id="RDX98891.1"/>
    </source>
</evidence>
<gene>
    <name evidence="1" type="ORF">CR513_18132</name>
</gene>
<keyword evidence="2" id="KW-1185">Reference proteome</keyword>
<evidence type="ECO:0000313" key="2">
    <source>
        <dbReference type="Proteomes" id="UP000257109"/>
    </source>
</evidence>
<feature type="non-terminal residue" evidence="1">
    <location>
        <position position="1"/>
    </location>
</feature>